<dbReference type="InParanoid" id="A0A1Z5JTB5"/>
<feature type="region of interest" description="Disordered" evidence="1">
    <location>
        <begin position="143"/>
        <end position="163"/>
    </location>
</feature>
<keyword evidence="4" id="KW-1185">Reference proteome</keyword>
<keyword evidence="2" id="KW-1133">Transmembrane helix</keyword>
<protein>
    <submittedName>
        <fullName evidence="3">Uncharacterized protein</fullName>
    </submittedName>
</protein>
<organism evidence="3 4">
    <name type="scientific">Fistulifera solaris</name>
    <name type="common">Oleaginous diatom</name>
    <dbReference type="NCBI Taxonomy" id="1519565"/>
    <lineage>
        <taxon>Eukaryota</taxon>
        <taxon>Sar</taxon>
        <taxon>Stramenopiles</taxon>
        <taxon>Ochrophyta</taxon>
        <taxon>Bacillariophyta</taxon>
        <taxon>Bacillariophyceae</taxon>
        <taxon>Bacillariophycidae</taxon>
        <taxon>Naviculales</taxon>
        <taxon>Naviculaceae</taxon>
        <taxon>Fistulifera</taxon>
    </lineage>
</organism>
<feature type="region of interest" description="Disordered" evidence="1">
    <location>
        <begin position="1"/>
        <end position="32"/>
    </location>
</feature>
<keyword evidence="2" id="KW-0812">Transmembrane</keyword>
<sequence length="635" mass="69216">MNRVADEGVKCDRSQRQAVEKPNQRCDDASTKTSALHLDDGFAASGSSLKIIENSSALNLNIMSDSESPNQEKCALTSQLRDDSSSSTERPLQTSPTSSRRSKEQPWNTECNSHHDLFDFEDGEPEYLNRQCTAQLCLTKTDDTEAATKGKRPTTSRRKSPGTLTTFERTTRRYRNRIVCCMVLFVISMVSMGITLFINEGQFSNRETPSLFPIIGPTQLAGLTPTIPSNDRADSVPCLKAVEIGLEGKTISGILHGPSFSNVTQRSFHRWCAADEVQYPIIFGPAVYYKFKGNGLTTTLRFRGGKRYRLNVYESCTTGPRAYYDESCVGSVSTFSPDYATIALDAANDINYFILISATESRENDYGAYEIALSSNDSCERASEIPIDGSILPAAAPAVEGSFLSCNSTNQVGAWYSVLGTGESYTLNTCQSTSPGTQLTVYKDGCGESQQCMGTSEIGYACAEHGSVSWVSAPNERYYIHAYGSGGMFNLSAFRTLPHDLCEGALPISTQITQNYSGDTSDATSASDAAILWSSIFPCSDYSGSPGVWYSMQGANFMNVDTCVDKGFEPQIILLQGSCDSLACTEVSVSKPCRSGSGAQVLWNLVPGETYYLFIHGQERNETGSFQLSVTAFER</sequence>
<reference evidence="3 4" key="1">
    <citation type="journal article" date="2015" name="Plant Cell">
        <title>Oil accumulation by the oleaginous diatom Fistulifera solaris as revealed by the genome and transcriptome.</title>
        <authorList>
            <person name="Tanaka T."/>
            <person name="Maeda Y."/>
            <person name="Veluchamy A."/>
            <person name="Tanaka M."/>
            <person name="Abida H."/>
            <person name="Marechal E."/>
            <person name="Bowler C."/>
            <person name="Muto M."/>
            <person name="Sunaga Y."/>
            <person name="Tanaka M."/>
            <person name="Yoshino T."/>
            <person name="Taniguchi T."/>
            <person name="Fukuda Y."/>
            <person name="Nemoto M."/>
            <person name="Matsumoto M."/>
            <person name="Wong P.S."/>
            <person name="Aburatani S."/>
            <person name="Fujibuchi W."/>
        </authorList>
    </citation>
    <scope>NUCLEOTIDE SEQUENCE [LARGE SCALE GENOMIC DNA]</scope>
    <source>
        <strain evidence="3 4">JPCC DA0580</strain>
    </source>
</reference>
<dbReference type="AlphaFoldDB" id="A0A1Z5JTB5"/>
<feature type="compositionally biased region" description="Basic residues" evidence="1">
    <location>
        <begin position="149"/>
        <end position="160"/>
    </location>
</feature>
<gene>
    <name evidence="3" type="ORF">FisN_10Lh122</name>
</gene>
<proteinExistence type="predicted"/>
<dbReference type="Proteomes" id="UP000198406">
    <property type="component" value="Unassembled WGS sequence"/>
</dbReference>
<evidence type="ECO:0000313" key="4">
    <source>
        <dbReference type="Proteomes" id="UP000198406"/>
    </source>
</evidence>
<keyword evidence="2" id="KW-0472">Membrane</keyword>
<comment type="caution">
    <text evidence="3">The sequence shown here is derived from an EMBL/GenBank/DDBJ whole genome shotgun (WGS) entry which is preliminary data.</text>
</comment>
<feature type="transmembrane region" description="Helical" evidence="2">
    <location>
        <begin position="178"/>
        <end position="198"/>
    </location>
</feature>
<feature type="region of interest" description="Disordered" evidence="1">
    <location>
        <begin position="65"/>
        <end position="108"/>
    </location>
</feature>
<accession>A0A1Z5JTB5</accession>
<name>A0A1Z5JTB5_FISSO</name>
<evidence type="ECO:0000313" key="3">
    <source>
        <dbReference type="EMBL" id="GAX17265.1"/>
    </source>
</evidence>
<evidence type="ECO:0000256" key="2">
    <source>
        <dbReference type="SAM" id="Phobius"/>
    </source>
</evidence>
<dbReference type="OrthoDB" id="10689641at2759"/>
<evidence type="ECO:0000256" key="1">
    <source>
        <dbReference type="SAM" id="MobiDB-lite"/>
    </source>
</evidence>
<dbReference type="EMBL" id="BDSP01000114">
    <property type="protein sequence ID" value="GAX17265.1"/>
    <property type="molecule type" value="Genomic_DNA"/>
</dbReference>
<feature type="compositionally biased region" description="Basic and acidic residues" evidence="1">
    <location>
        <begin position="1"/>
        <end position="30"/>
    </location>
</feature>